<feature type="domain" description="N-acetyltransferase" evidence="1">
    <location>
        <begin position="6"/>
        <end position="92"/>
    </location>
</feature>
<accession>A0A370KTF9</accession>
<dbReference type="Gene3D" id="3.40.630.30">
    <property type="match status" value="1"/>
</dbReference>
<dbReference type="PANTHER" id="PTHR31435:SF10">
    <property type="entry name" value="BSR4717 PROTEIN"/>
    <property type="match status" value="1"/>
</dbReference>
<evidence type="ECO:0000259" key="1">
    <source>
        <dbReference type="PROSITE" id="PS51729"/>
    </source>
</evidence>
<dbReference type="EMBL" id="NAAC01000007">
    <property type="protein sequence ID" value="RDJ13951.1"/>
    <property type="molecule type" value="Genomic_DNA"/>
</dbReference>
<name>A0A370KTF9_9HYPH</name>
<reference evidence="2 3" key="1">
    <citation type="submission" date="2017-03" db="EMBL/GenBank/DDBJ databases">
        <title>Genome analysis of Rhizobial strains effectives or ineffectives for nitrogen fixation isolated from bean seeds.</title>
        <authorList>
            <person name="Peralta H."/>
            <person name="Aguilar-Vera A."/>
            <person name="Mora Y."/>
            <person name="Vargas-Lagunas C."/>
            <person name="Girard L."/>
            <person name="Mora J."/>
        </authorList>
    </citation>
    <scope>NUCLEOTIDE SEQUENCE [LARGE SCALE GENOMIC DNA]</scope>
    <source>
        <strain evidence="2 3">CCGM3</strain>
    </source>
</reference>
<evidence type="ECO:0000313" key="3">
    <source>
        <dbReference type="Proteomes" id="UP000254939"/>
    </source>
</evidence>
<dbReference type="RefSeq" id="WP_114712410.1">
    <property type="nucleotide sequence ID" value="NZ_KZ857258.1"/>
</dbReference>
<evidence type="ECO:0000313" key="2">
    <source>
        <dbReference type="EMBL" id="RDJ13951.1"/>
    </source>
</evidence>
<sequence length="164" mass="18425">MKTPLKENAALGRFELALDEQAVAAVYYRVEDGAVVLAHTEVPLEFAGQGIATRMADAIFPIFRARGQQALPRCEFMVRYMARHPEFDDLLIGEPDSDCRSCSRGPNGHVCRARRRINLAFDELPELEASEHALGKRVDRSICLDATSAKREDRPRSPVRNPFE</sequence>
<dbReference type="InterPro" id="IPR045057">
    <property type="entry name" value="Gcn5-rel_NAT"/>
</dbReference>
<dbReference type="InterPro" id="IPR031165">
    <property type="entry name" value="GNAT_YJDJ"/>
</dbReference>
<dbReference type="Proteomes" id="UP000254939">
    <property type="component" value="Unassembled WGS sequence"/>
</dbReference>
<protein>
    <recommendedName>
        <fullName evidence="1">N-acetyltransferase domain-containing protein</fullName>
    </recommendedName>
</protein>
<dbReference type="SUPFAM" id="SSF55729">
    <property type="entry name" value="Acyl-CoA N-acyltransferases (Nat)"/>
    <property type="match status" value="1"/>
</dbReference>
<dbReference type="Pfam" id="PF14542">
    <property type="entry name" value="Acetyltransf_CG"/>
    <property type="match status" value="1"/>
</dbReference>
<proteinExistence type="predicted"/>
<organism evidence="2 3">
    <name type="scientific">Rhizobium grahamii</name>
    <dbReference type="NCBI Taxonomy" id="1120045"/>
    <lineage>
        <taxon>Bacteria</taxon>
        <taxon>Pseudomonadati</taxon>
        <taxon>Pseudomonadota</taxon>
        <taxon>Alphaproteobacteria</taxon>
        <taxon>Hyphomicrobiales</taxon>
        <taxon>Rhizobiaceae</taxon>
        <taxon>Rhizobium/Agrobacterium group</taxon>
        <taxon>Rhizobium</taxon>
    </lineage>
</organism>
<comment type="caution">
    <text evidence="2">The sequence shown here is derived from an EMBL/GenBank/DDBJ whole genome shotgun (WGS) entry which is preliminary data.</text>
</comment>
<gene>
    <name evidence="2" type="ORF">B5K06_08275</name>
</gene>
<dbReference type="PROSITE" id="PS51729">
    <property type="entry name" value="GNAT_YJDJ"/>
    <property type="match status" value="1"/>
</dbReference>
<dbReference type="AlphaFoldDB" id="A0A370KTF9"/>
<dbReference type="PANTHER" id="PTHR31435">
    <property type="entry name" value="PROTEIN NATD1"/>
    <property type="match status" value="1"/>
</dbReference>
<dbReference type="OrthoDB" id="9800945at2"/>
<dbReference type="InterPro" id="IPR016181">
    <property type="entry name" value="Acyl_CoA_acyltransferase"/>
</dbReference>